<dbReference type="Pfam" id="PF12095">
    <property type="entry name" value="CRR7"/>
    <property type="match status" value="1"/>
</dbReference>
<dbReference type="FunFam" id="3.90.940.40:FF:000001">
    <property type="entry name" value="Protein CHLORORESPIRATORY REDUCTION 7 chloroplastic"/>
    <property type="match status" value="1"/>
</dbReference>
<dbReference type="Gramene" id="QL02p067580:mrna">
    <property type="protein sequence ID" value="QL02p067580:mrna"/>
    <property type="gene ID" value="QL02p067580"/>
</dbReference>
<dbReference type="InterPro" id="IPR038150">
    <property type="entry name" value="CRR7-like_sf"/>
</dbReference>
<protein>
    <recommendedName>
        <fullName evidence="3">Chlororespiratory reduction 7</fullName>
    </recommendedName>
</protein>
<proteinExistence type="predicted"/>
<reference evidence="1" key="2">
    <citation type="submission" date="2021-01" db="UniProtKB">
        <authorList>
            <consortium name="EnsemblPlants"/>
        </authorList>
    </citation>
    <scope>IDENTIFICATION</scope>
</reference>
<accession>A0A7N2KYY2</accession>
<sequence length="467" mass="53763">MLKITGKLVSMEGALEKQLFINGVQNLSSSHAGKEARQHIRSPSIHTRPADVTAYWNSSVHPKLPKMSSNNRHALKEMRESLSRKQNLVVERQSIRMQRIMEKWEDDGVAMNLLMISTAYEIYRCITVRYTILPKNFLERVAGSIMNRLPIMSIGSNIRLKRCIICLIVSKISSRKKLCVIFCLSEIVTIKRRGYLKTNQSNLKLLIEELLELVNAPQIFTNNHVINIEQNKNGAMGMVELNFADQACGACFSLIMLYKSDLLLRMRKSWKWLHINFPARSLLREILYIHLRVVPVESENHCNESASIGEMGDKSKEPSEQVLNSHLHLIVDFPGGRSTISNTLFLWLRHDNNNHEGGLVELLPEKINVVRLEVIWDVYAIRRSRKYQKSETYVLMEPGQEERFVSEEELKAKLKDRLENWPGEALPPDLARFENIDDAVLFLVKSVCELEIDGNVGSIQWYEVRLD</sequence>
<reference evidence="2" key="1">
    <citation type="journal article" date="2016" name="G3 (Bethesda)">
        <title>First Draft Assembly and Annotation of the Genome of a California Endemic Oak Quercus lobata Nee (Fagaceae).</title>
        <authorList>
            <person name="Sork V.L."/>
            <person name="Fitz-Gibbon S.T."/>
            <person name="Puiu D."/>
            <person name="Crepeau M."/>
            <person name="Gugger P.F."/>
            <person name="Sherman R."/>
            <person name="Stevens K."/>
            <person name="Langley C.H."/>
            <person name="Pellegrini M."/>
            <person name="Salzberg S.L."/>
        </authorList>
    </citation>
    <scope>NUCLEOTIDE SEQUENCE [LARGE SCALE GENOMIC DNA]</scope>
    <source>
        <strain evidence="2">cv. SW786</strain>
    </source>
</reference>
<dbReference type="Gene3D" id="3.90.940.40">
    <property type="entry name" value="Protein CHLORORESPIRATORY REDUCTION 7"/>
    <property type="match status" value="1"/>
</dbReference>
<dbReference type="AlphaFoldDB" id="A0A7N2KYY2"/>
<dbReference type="InterPro" id="IPR021954">
    <property type="entry name" value="CRR7"/>
</dbReference>
<evidence type="ECO:0000313" key="2">
    <source>
        <dbReference type="Proteomes" id="UP000594261"/>
    </source>
</evidence>
<evidence type="ECO:0000313" key="1">
    <source>
        <dbReference type="EnsemblPlants" id="QL02p067580:mrna"/>
    </source>
</evidence>
<evidence type="ECO:0008006" key="3">
    <source>
        <dbReference type="Google" id="ProtNLM"/>
    </source>
</evidence>
<keyword evidence="2" id="KW-1185">Reference proteome</keyword>
<dbReference type="InParanoid" id="A0A7N2KYY2"/>
<dbReference type="PANTHER" id="PTHR36803:SF1">
    <property type="entry name" value="PROTEIN CHLORORESPIRATORY REDUCTION 7, CHLOROPLASTIC"/>
    <property type="match status" value="1"/>
</dbReference>
<organism evidence="1 2">
    <name type="scientific">Quercus lobata</name>
    <name type="common">Valley oak</name>
    <dbReference type="NCBI Taxonomy" id="97700"/>
    <lineage>
        <taxon>Eukaryota</taxon>
        <taxon>Viridiplantae</taxon>
        <taxon>Streptophyta</taxon>
        <taxon>Embryophyta</taxon>
        <taxon>Tracheophyta</taxon>
        <taxon>Spermatophyta</taxon>
        <taxon>Magnoliopsida</taxon>
        <taxon>eudicotyledons</taxon>
        <taxon>Gunneridae</taxon>
        <taxon>Pentapetalae</taxon>
        <taxon>rosids</taxon>
        <taxon>fabids</taxon>
        <taxon>Fagales</taxon>
        <taxon>Fagaceae</taxon>
        <taxon>Quercus</taxon>
    </lineage>
</organism>
<name>A0A7N2KYY2_QUELO</name>
<dbReference type="EnsemblPlants" id="QL02p067580:mrna">
    <property type="protein sequence ID" value="QL02p067580:mrna"/>
    <property type="gene ID" value="QL02p067580"/>
</dbReference>
<dbReference type="GO" id="GO:0009570">
    <property type="term" value="C:chloroplast stroma"/>
    <property type="evidence" value="ECO:0007669"/>
    <property type="project" value="TreeGrafter"/>
</dbReference>
<dbReference type="PANTHER" id="PTHR36803">
    <property type="entry name" value="PROTEIN CHLORORESPIRATORY REDUCTION 7, CHLOROPLASTIC"/>
    <property type="match status" value="1"/>
</dbReference>
<dbReference type="Proteomes" id="UP000594261">
    <property type="component" value="Chromosome 2"/>
</dbReference>